<organism evidence="2 3">
    <name type="scientific">Pseudozyma hubeiensis (strain SY62)</name>
    <name type="common">Yeast</name>
    <dbReference type="NCBI Taxonomy" id="1305764"/>
    <lineage>
        <taxon>Eukaryota</taxon>
        <taxon>Fungi</taxon>
        <taxon>Dikarya</taxon>
        <taxon>Basidiomycota</taxon>
        <taxon>Ustilaginomycotina</taxon>
        <taxon>Ustilaginomycetes</taxon>
        <taxon>Ustilaginales</taxon>
        <taxon>Ustilaginaceae</taxon>
        <taxon>Pseudozyma</taxon>
    </lineage>
</organism>
<name>R9P0R5_PSEHS</name>
<feature type="compositionally biased region" description="Polar residues" evidence="1">
    <location>
        <begin position="96"/>
        <end position="119"/>
    </location>
</feature>
<keyword evidence="3" id="KW-1185">Reference proteome</keyword>
<feature type="compositionally biased region" description="Polar residues" evidence="1">
    <location>
        <begin position="1"/>
        <end position="20"/>
    </location>
</feature>
<dbReference type="RefSeq" id="XP_012188249.1">
    <property type="nucleotide sequence ID" value="XM_012332859.1"/>
</dbReference>
<evidence type="ECO:0000313" key="3">
    <source>
        <dbReference type="Proteomes" id="UP000014071"/>
    </source>
</evidence>
<dbReference type="HOGENOM" id="CLU_772010_0_0_1"/>
<evidence type="ECO:0000256" key="1">
    <source>
        <dbReference type="SAM" id="MobiDB-lite"/>
    </source>
</evidence>
<feature type="compositionally biased region" description="Low complexity" evidence="1">
    <location>
        <begin position="21"/>
        <end position="39"/>
    </location>
</feature>
<feature type="compositionally biased region" description="Polar residues" evidence="1">
    <location>
        <begin position="173"/>
        <end position="200"/>
    </location>
</feature>
<feature type="compositionally biased region" description="Low complexity" evidence="1">
    <location>
        <begin position="78"/>
        <end position="95"/>
    </location>
</feature>
<proteinExistence type="predicted"/>
<dbReference type="Proteomes" id="UP000014071">
    <property type="component" value="Unassembled WGS sequence"/>
</dbReference>
<feature type="compositionally biased region" description="Polar residues" evidence="1">
    <location>
        <begin position="62"/>
        <end position="72"/>
    </location>
</feature>
<gene>
    <name evidence="2" type="ORF">PHSY_002235</name>
</gene>
<dbReference type="GeneID" id="24107528"/>
<protein>
    <submittedName>
        <fullName evidence="2">Uncharacterized protein</fullName>
    </submittedName>
</protein>
<reference evidence="3" key="1">
    <citation type="journal article" date="2013" name="Genome Announc.">
        <title>Draft genome sequence of the basidiomycetous yeast-like fungus Pseudozyma hubeiensis SY62, which produces an abundant amount of the biosurfactant mannosylerythritol lipids.</title>
        <authorList>
            <person name="Konishi M."/>
            <person name="Hatada Y."/>
            <person name="Horiuchi J."/>
        </authorList>
    </citation>
    <scope>NUCLEOTIDE SEQUENCE [LARGE SCALE GENOMIC DNA]</scope>
    <source>
        <strain evidence="3">SY62</strain>
    </source>
</reference>
<sequence length="327" mass="36309">MSGQDSWYNAQQPQYSPFTAHSQQQQQHLPRQHPQLEHQYMPHASTSYHNGHPIGIADPPYQATSHTTQSPRGQYGADQSGGDPPSQSSSAYSQPMNGQFLSLQGMQQSSPTSSGATTFSRRESHDQYPQSSAHQQYHGGEKPPSATFHLQHQSMDSTSMASPVQHRFYPNAAPSQQPQQHPFAQPIASPSANATPQHQLQRPHAAASQHVYESPYAPSTGTRERLAMSQSPMSDVFQSGANTMGRTFNMMAGLETPTPNPPLRRISAQSYAEDHFSSSKLRRSTSFVRVRDTCMRTQKLCRNRASIRRPDRSDAYMQTVPQLHIAA</sequence>
<feature type="region of interest" description="Disordered" evidence="1">
    <location>
        <begin position="169"/>
        <end position="225"/>
    </location>
</feature>
<feature type="region of interest" description="Disordered" evidence="1">
    <location>
        <begin position="1"/>
        <end position="148"/>
    </location>
</feature>
<dbReference type="EMBL" id="DF238785">
    <property type="protein sequence ID" value="GAC94662.1"/>
    <property type="molecule type" value="Genomic_DNA"/>
</dbReference>
<evidence type="ECO:0000313" key="2">
    <source>
        <dbReference type="EMBL" id="GAC94662.1"/>
    </source>
</evidence>
<accession>R9P0R5</accession>
<dbReference type="AlphaFoldDB" id="R9P0R5"/>
<dbReference type="OrthoDB" id="10437144at2759"/>